<evidence type="ECO:0000256" key="2">
    <source>
        <dbReference type="ARBA" id="ARBA00022448"/>
    </source>
</evidence>
<proteinExistence type="inferred from homology"/>
<evidence type="ECO:0000313" key="9">
    <source>
        <dbReference type="EMBL" id="SFJ07100.1"/>
    </source>
</evidence>
<dbReference type="Pfam" id="PF01794">
    <property type="entry name" value="Ferric_reduct"/>
    <property type="match status" value="1"/>
</dbReference>
<comment type="similarity">
    <text evidence="7">Belongs to the MsrQ family.</text>
</comment>
<comment type="cofactor">
    <cofactor evidence="7">
        <name>heme b</name>
        <dbReference type="ChEBI" id="CHEBI:60344"/>
    </cofactor>
    <text evidence="7">Binds 1 heme b (iron(II)-protoporphyrin IX) group per subunit.</text>
</comment>
<accession>A0A1I3NDU0</accession>
<keyword evidence="7" id="KW-0249">Electron transport</keyword>
<dbReference type="GO" id="GO:0046872">
    <property type="term" value="F:metal ion binding"/>
    <property type="evidence" value="ECO:0007669"/>
    <property type="project" value="UniProtKB-KW"/>
</dbReference>
<name>A0A1I3NDU0_9HYPH</name>
<comment type="subunit">
    <text evidence="7">Heterodimer of a catalytic subunit (MsrP) and a heme-binding subunit (MsrQ).</text>
</comment>
<sequence>MIASRVWRSASVWLVYVVGFVPAAWYFYLGATGQIPGNAVKVFEHLLGVWALRFLLVTLAVTPIRDLFGINLIRYRRALGLLAFWYVVMHFSTYMILDQALNFQVIVNDIAKRPFITIGMASFALLIPLAITSNSWSIRKLGSRWNSLHKLSYVIILGGALHYLMAVRVITPEPAIYMAIAAVLVGYRLFFRSRVLAWRKQRRAVAMAR</sequence>
<evidence type="ECO:0000256" key="5">
    <source>
        <dbReference type="ARBA" id="ARBA00023004"/>
    </source>
</evidence>
<feature type="transmembrane region" description="Helical" evidence="7">
    <location>
        <begin position="79"/>
        <end position="97"/>
    </location>
</feature>
<evidence type="ECO:0000256" key="6">
    <source>
        <dbReference type="ARBA" id="ARBA00023136"/>
    </source>
</evidence>
<dbReference type="AlphaFoldDB" id="A0A1I3NDU0"/>
<dbReference type="GO" id="GO:0009055">
    <property type="term" value="F:electron transfer activity"/>
    <property type="evidence" value="ECO:0007669"/>
    <property type="project" value="UniProtKB-UniRule"/>
</dbReference>
<feature type="transmembrane region" description="Helical" evidence="7">
    <location>
        <begin position="113"/>
        <end position="131"/>
    </location>
</feature>
<keyword evidence="2 7" id="KW-0813">Transport</keyword>
<dbReference type="RefSeq" id="WP_091521765.1">
    <property type="nucleotide sequence ID" value="NZ_FORF01000010.1"/>
</dbReference>
<organism evidence="9 10">
    <name type="scientific">Aquamicrobium aerolatum DSM 21857</name>
    <dbReference type="NCBI Taxonomy" id="1121003"/>
    <lineage>
        <taxon>Bacteria</taxon>
        <taxon>Pseudomonadati</taxon>
        <taxon>Pseudomonadota</taxon>
        <taxon>Alphaproteobacteria</taxon>
        <taxon>Hyphomicrobiales</taxon>
        <taxon>Phyllobacteriaceae</taxon>
        <taxon>Aerobium</taxon>
    </lineage>
</organism>
<comment type="function">
    <text evidence="7">Part of the MsrPQ system that repairs oxidized periplasmic proteins containing methionine sulfoxide residues (Met-O), using respiratory chain electrons. Thus protects these proteins from oxidative-stress damage caused by reactive species of oxygen and chlorine generated by the host defense mechanisms. MsrPQ is essential for the maintenance of envelope integrity under bleach stress, rescuing a wide series of structurally unrelated periplasmic proteins from methionine oxidation. MsrQ provides electrons for reduction to the reductase catalytic subunit MsrP, using the quinone pool of the respiratory chain.</text>
</comment>
<comment type="subcellular location">
    <subcellularLocation>
        <location evidence="7">Cell membrane</location>
        <topology evidence="7">Multi-pass membrane protein</topology>
    </subcellularLocation>
    <subcellularLocation>
        <location evidence="1">Membrane</location>
        <topology evidence="1">Multi-pass membrane protein</topology>
    </subcellularLocation>
</comment>
<dbReference type="STRING" id="1121003.SAMN03080618_02043"/>
<keyword evidence="7" id="KW-0288">FMN</keyword>
<dbReference type="GO" id="GO:0020037">
    <property type="term" value="F:heme binding"/>
    <property type="evidence" value="ECO:0007669"/>
    <property type="project" value="UniProtKB-UniRule"/>
</dbReference>
<feature type="transmembrane region" description="Helical" evidence="7">
    <location>
        <begin position="175"/>
        <end position="191"/>
    </location>
</feature>
<dbReference type="GO" id="GO:0005886">
    <property type="term" value="C:plasma membrane"/>
    <property type="evidence" value="ECO:0007669"/>
    <property type="project" value="UniProtKB-SubCell"/>
</dbReference>
<keyword evidence="7" id="KW-0285">Flavoprotein</keyword>
<evidence type="ECO:0000256" key="1">
    <source>
        <dbReference type="ARBA" id="ARBA00004141"/>
    </source>
</evidence>
<dbReference type="GO" id="GO:0016679">
    <property type="term" value="F:oxidoreductase activity, acting on diphenols and related substances as donors"/>
    <property type="evidence" value="ECO:0007669"/>
    <property type="project" value="TreeGrafter"/>
</dbReference>
<dbReference type="PANTHER" id="PTHR36964:SF1">
    <property type="entry name" value="PROTEIN-METHIONINE-SULFOXIDE REDUCTASE HEME-BINDING SUBUNIT MSRQ"/>
    <property type="match status" value="1"/>
</dbReference>
<feature type="transmembrane region" description="Helical" evidence="7">
    <location>
        <begin position="151"/>
        <end position="169"/>
    </location>
</feature>
<dbReference type="GO" id="GO:0030091">
    <property type="term" value="P:protein repair"/>
    <property type="evidence" value="ECO:0007669"/>
    <property type="project" value="UniProtKB-UniRule"/>
</dbReference>
<keyword evidence="4 7" id="KW-1133">Transmembrane helix</keyword>
<dbReference type="InterPro" id="IPR013130">
    <property type="entry name" value="Fe3_Rdtase_TM_dom"/>
</dbReference>
<evidence type="ECO:0000256" key="4">
    <source>
        <dbReference type="ARBA" id="ARBA00022989"/>
    </source>
</evidence>
<keyword evidence="10" id="KW-1185">Reference proteome</keyword>
<feature type="transmembrane region" description="Helical" evidence="7">
    <location>
        <begin position="49"/>
        <end position="67"/>
    </location>
</feature>
<keyword evidence="7" id="KW-0349">Heme</keyword>
<keyword evidence="7" id="KW-0479">Metal-binding</keyword>
<dbReference type="GO" id="GO:0010181">
    <property type="term" value="F:FMN binding"/>
    <property type="evidence" value="ECO:0007669"/>
    <property type="project" value="UniProtKB-UniRule"/>
</dbReference>
<feature type="transmembrane region" description="Helical" evidence="7">
    <location>
        <begin position="12"/>
        <end position="29"/>
    </location>
</feature>
<evidence type="ECO:0000313" key="10">
    <source>
        <dbReference type="Proteomes" id="UP000242763"/>
    </source>
</evidence>
<dbReference type="Proteomes" id="UP000242763">
    <property type="component" value="Unassembled WGS sequence"/>
</dbReference>
<dbReference type="OrthoDB" id="9788328at2"/>
<evidence type="ECO:0000256" key="3">
    <source>
        <dbReference type="ARBA" id="ARBA00022692"/>
    </source>
</evidence>
<protein>
    <recommendedName>
        <fullName evidence="7">Protein-methionine-sulfoxide reductase heme-binding subunit MsrQ</fullName>
    </recommendedName>
    <alternativeName>
        <fullName evidence="7">Flavocytochrome MsrQ</fullName>
    </alternativeName>
</protein>
<keyword evidence="5 7" id="KW-0408">Iron</keyword>
<reference evidence="10" key="1">
    <citation type="submission" date="2016-10" db="EMBL/GenBank/DDBJ databases">
        <authorList>
            <person name="Varghese N."/>
            <person name="Submissions S."/>
        </authorList>
    </citation>
    <scope>NUCLEOTIDE SEQUENCE [LARGE SCALE GENOMIC DNA]</scope>
    <source>
        <strain evidence="10">DSM 21857</strain>
    </source>
</reference>
<feature type="domain" description="Ferric oxidoreductase" evidence="8">
    <location>
        <begin position="47"/>
        <end position="159"/>
    </location>
</feature>
<dbReference type="HAMAP" id="MF_01207">
    <property type="entry name" value="MsrQ"/>
    <property type="match status" value="1"/>
</dbReference>
<dbReference type="PANTHER" id="PTHR36964">
    <property type="entry name" value="PROTEIN-METHIONINE-SULFOXIDE REDUCTASE HEME-BINDING SUBUNIT MSRQ"/>
    <property type="match status" value="1"/>
</dbReference>
<keyword evidence="6 7" id="KW-0472">Membrane</keyword>
<dbReference type="NCBIfam" id="NF003833">
    <property type="entry name" value="PRK05419.1-5"/>
    <property type="match status" value="1"/>
</dbReference>
<evidence type="ECO:0000259" key="8">
    <source>
        <dbReference type="Pfam" id="PF01794"/>
    </source>
</evidence>
<keyword evidence="7" id="KW-1003">Cell membrane</keyword>
<dbReference type="EMBL" id="FORF01000010">
    <property type="protein sequence ID" value="SFJ07100.1"/>
    <property type="molecule type" value="Genomic_DNA"/>
</dbReference>
<keyword evidence="3 7" id="KW-0812">Transmembrane</keyword>
<evidence type="ECO:0000256" key="7">
    <source>
        <dbReference type="HAMAP-Rule" id="MF_01207"/>
    </source>
</evidence>
<comment type="cofactor">
    <cofactor evidence="7">
        <name>FMN</name>
        <dbReference type="ChEBI" id="CHEBI:58210"/>
    </cofactor>
    <text evidence="7">Binds 1 FMN per subunit.</text>
</comment>
<dbReference type="InterPro" id="IPR022837">
    <property type="entry name" value="MsrQ-like"/>
</dbReference>
<gene>
    <name evidence="7" type="primary">msrQ</name>
    <name evidence="9" type="ORF">SAMN03080618_02043</name>
</gene>